<evidence type="ECO:0000313" key="3">
    <source>
        <dbReference type="Proteomes" id="UP000521943"/>
    </source>
</evidence>
<feature type="compositionally biased region" description="Acidic residues" evidence="1">
    <location>
        <begin position="227"/>
        <end position="242"/>
    </location>
</feature>
<gene>
    <name evidence="2" type="ORF">DFP72DRAFT_355540</name>
</gene>
<feature type="region of interest" description="Disordered" evidence="1">
    <location>
        <begin position="224"/>
        <end position="258"/>
    </location>
</feature>
<comment type="caution">
    <text evidence="2">The sequence shown here is derived from an EMBL/GenBank/DDBJ whole genome shotgun (WGS) entry which is preliminary data.</text>
</comment>
<accession>A0A8H6M514</accession>
<keyword evidence="3" id="KW-1185">Reference proteome</keyword>
<dbReference type="Proteomes" id="UP000521943">
    <property type="component" value="Unassembled WGS sequence"/>
</dbReference>
<dbReference type="AlphaFoldDB" id="A0A8H6M514"/>
<dbReference type="EMBL" id="JACGCI010000032">
    <property type="protein sequence ID" value="KAF6754955.1"/>
    <property type="molecule type" value="Genomic_DNA"/>
</dbReference>
<sequence>MAFPLSQGAISRAEAADPNGGRCLIENCSKEHGVEPCYVQPRLLATEVGDKHTMDSLEYSWGMQRGTLNFSTRDNVFFVGSSLKRMYEMHSWILMPEESIVGQYLQRDLEPHERESFPLLEGPFKYRLLPIRGMENVVITHQHTTHVYPFKTLPSLTSHIHPRFVIMALARTLVSPDIVERSQVRAWLEEYPYFGEIGTLYIDWAGQCPDIYLSDPSYVPEQVDGADALDDSDVDDEYESDADGTVTPPRRQPLARKGTHVYPSSLSDLHKSKPTCRKLRFRACDTGEISGGWTMVY</sequence>
<name>A0A8H6M514_9AGAR</name>
<evidence type="ECO:0000256" key="1">
    <source>
        <dbReference type="SAM" id="MobiDB-lite"/>
    </source>
</evidence>
<evidence type="ECO:0000313" key="2">
    <source>
        <dbReference type="EMBL" id="KAF6754955.1"/>
    </source>
</evidence>
<proteinExistence type="predicted"/>
<protein>
    <submittedName>
        <fullName evidence="2">Uncharacterized protein</fullName>
    </submittedName>
</protein>
<organism evidence="2 3">
    <name type="scientific">Ephemerocybe angulata</name>
    <dbReference type="NCBI Taxonomy" id="980116"/>
    <lineage>
        <taxon>Eukaryota</taxon>
        <taxon>Fungi</taxon>
        <taxon>Dikarya</taxon>
        <taxon>Basidiomycota</taxon>
        <taxon>Agaricomycotina</taxon>
        <taxon>Agaricomycetes</taxon>
        <taxon>Agaricomycetidae</taxon>
        <taxon>Agaricales</taxon>
        <taxon>Agaricineae</taxon>
        <taxon>Psathyrellaceae</taxon>
        <taxon>Ephemerocybe</taxon>
    </lineage>
</organism>
<reference evidence="2 3" key="1">
    <citation type="submission" date="2020-07" db="EMBL/GenBank/DDBJ databases">
        <title>Comparative genomics of pyrophilous fungi reveals a link between fire events and developmental genes.</title>
        <authorList>
            <consortium name="DOE Joint Genome Institute"/>
            <person name="Steindorff A.S."/>
            <person name="Carver A."/>
            <person name="Calhoun S."/>
            <person name="Stillman K."/>
            <person name="Liu H."/>
            <person name="Lipzen A."/>
            <person name="Pangilinan J."/>
            <person name="Labutti K."/>
            <person name="Bruns T.D."/>
            <person name="Grigoriev I.V."/>
        </authorList>
    </citation>
    <scope>NUCLEOTIDE SEQUENCE [LARGE SCALE GENOMIC DNA]</scope>
    <source>
        <strain evidence="2 3">CBS 144469</strain>
    </source>
</reference>
<dbReference type="OrthoDB" id="3133596at2759"/>